<feature type="domain" description="Mtf2-like C-terminal" evidence="2">
    <location>
        <begin position="182"/>
        <end position="322"/>
    </location>
</feature>
<dbReference type="Pfam" id="PF19189">
    <property type="entry name" value="Mtf2"/>
    <property type="match status" value="1"/>
</dbReference>
<dbReference type="GO" id="GO:0005739">
    <property type="term" value="C:mitochondrion"/>
    <property type="evidence" value="ECO:0007669"/>
    <property type="project" value="InterPro"/>
</dbReference>
<reference evidence="3" key="1">
    <citation type="submission" date="2020-01" db="EMBL/GenBank/DDBJ databases">
        <title>Genome Sequencing of Three Apophysomyces-Like Fungal Strains Confirms a Novel Fungal Genus in the Mucoromycota with divergent Burkholderia-like Endosymbiotic Bacteria.</title>
        <authorList>
            <person name="Stajich J.E."/>
            <person name="Macias A.M."/>
            <person name="Carter-House D."/>
            <person name="Lovett B."/>
            <person name="Kasson L.R."/>
            <person name="Berry K."/>
            <person name="Grigoriev I."/>
            <person name="Chang Y."/>
            <person name="Spatafora J."/>
            <person name="Kasson M.T."/>
        </authorList>
    </citation>
    <scope>NUCLEOTIDE SEQUENCE</scope>
    <source>
        <strain evidence="3">NRRL A-21654</strain>
    </source>
</reference>
<protein>
    <recommendedName>
        <fullName evidence="2">Mtf2-like C-terminal domain-containing protein</fullName>
    </recommendedName>
</protein>
<comment type="caution">
    <text evidence="3">The sequence shown here is derived from an EMBL/GenBank/DDBJ whole genome shotgun (WGS) entry which is preliminary data.</text>
</comment>
<evidence type="ECO:0000313" key="3">
    <source>
        <dbReference type="EMBL" id="KAF7721274.1"/>
    </source>
</evidence>
<evidence type="ECO:0000256" key="1">
    <source>
        <dbReference type="SAM" id="MobiDB-lite"/>
    </source>
</evidence>
<feature type="region of interest" description="Disordered" evidence="1">
    <location>
        <begin position="79"/>
        <end position="98"/>
    </location>
</feature>
<dbReference type="InterPro" id="IPR043837">
    <property type="entry name" value="Mtf2-like_C"/>
</dbReference>
<dbReference type="PANTHER" id="PTHR39468">
    <property type="entry name" value="CHROMOSOME 7, WHOLE GENOME SHOTGUN SEQUENCE"/>
    <property type="match status" value="1"/>
</dbReference>
<dbReference type="PANTHER" id="PTHR39468:SF1">
    <property type="entry name" value="MTF2-LIKE C-TERMINAL DOMAIN-CONTAINING PROTEIN"/>
    <property type="match status" value="1"/>
</dbReference>
<proteinExistence type="predicted"/>
<dbReference type="OrthoDB" id="2444174at2759"/>
<organism evidence="3 4">
    <name type="scientific">Apophysomyces ossiformis</name>
    <dbReference type="NCBI Taxonomy" id="679940"/>
    <lineage>
        <taxon>Eukaryota</taxon>
        <taxon>Fungi</taxon>
        <taxon>Fungi incertae sedis</taxon>
        <taxon>Mucoromycota</taxon>
        <taxon>Mucoromycotina</taxon>
        <taxon>Mucoromycetes</taxon>
        <taxon>Mucorales</taxon>
        <taxon>Mucorineae</taxon>
        <taxon>Mucoraceae</taxon>
        <taxon>Apophysomyces</taxon>
    </lineage>
</organism>
<dbReference type="EMBL" id="JABAYA010000285">
    <property type="protein sequence ID" value="KAF7721274.1"/>
    <property type="molecule type" value="Genomic_DNA"/>
</dbReference>
<keyword evidence="4" id="KW-1185">Reference proteome</keyword>
<evidence type="ECO:0000259" key="2">
    <source>
        <dbReference type="Pfam" id="PF19189"/>
    </source>
</evidence>
<gene>
    <name evidence="3" type="ORF">EC973_004983</name>
</gene>
<dbReference type="AlphaFoldDB" id="A0A8H7BPJ8"/>
<sequence>MIPRSYTFQHLRKLTPKNLPRPAYHVCQLRYSTASHGKVTSDEFWSIPEPQQKQTRIPSEETRDFKQLLDSLFDRSVSSAAPEPRIAPQASSPTKRRTESLIEKRLLEMVARNKKPYKRSSPLPKNFLGSPGGVAQSGSLLTSVSQWDARKVVDSNLSLRDQEMNAVNAILDSKNSHDLLKRVLEEINMTGTYPPYYSRILAKSIEHAAMGFGDPYLGLAIFEQAKERSIESYVTGCTVEVYNAVLLLRWRLWRDVYGMLQLIEEMSSHGISYDENTRRIVQMVASEIEGNLLELEPEKESTWSVDAKRSANVMKLLVSKWMMK</sequence>
<accession>A0A8H7BPJ8</accession>
<evidence type="ECO:0000313" key="4">
    <source>
        <dbReference type="Proteomes" id="UP000605846"/>
    </source>
</evidence>
<name>A0A8H7BPJ8_9FUNG</name>
<dbReference type="InterPro" id="IPR040009">
    <property type="entry name" value="Mtf2/C5D6.12-like"/>
</dbReference>
<dbReference type="Proteomes" id="UP000605846">
    <property type="component" value="Unassembled WGS sequence"/>
</dbReference>